<dbReference type="EMBL" id="JARGDH010000001">
    <property type="protein sequence ID" value="KAL0278412.1"/>
    <property type="molecule type" value="Genomic_DNA"/>
</dbReference>
<evidence type="ECO:0000256" key="8">
    <source>
        <dbReference type="ARBA" id="ARBA00022848"/>
    </source>
</evidence>
<gene>
    <name evidence="16" type="ORF">PYX00_000241</name>
</gene>
<dbReference type="GO" id="GO:0004497">
    <property type="term" value="F:monooxygenase activity"/>
    <property type="evidence" value="ECO:0007669"/>
    <property type="project" value="UniProtKB-KW"/>
</dbReference>
<keyword evidence="15" id="KW-0812">Transmembrane</keyword>
<dbReference type="SUPFAM" id="SSF48264">
    <property type="entry name" value="Cytochrome P450"/>
    <property type="match status" value="1"/>
</dbReference>
<keyword evidence="9 14" id="KW-0560">Oxidoreductase</keyword>
<comment type="subcellular location">
    <subcellularLocation>
        <location evidence="3">Endoplasmic reticulum membrane</location>
        <topology evidence="3">Peripheral membrane protein</topology>
    </subcellularLocation>
    <subcellularLocation>
        <location evidence="2">Microsome membrane</location>
        <topology evidence="2">Peripheral membrane protein</topology>
    </subcellularLocation>
</comment>
<dbReference type="PRINTS" id="PR00463">
    <property type="entry name" value="EP450I"/>
</dbReference>
<dbReference type="GO" id="GO:0020037">
    <property type="term" value="F:heme binding"/>
    <property type="evidence" value="ECO:0007669"/>
    <property type="project" value="InterPro"/>
</dbReference>
<evidence type="ECO:0000256" key="5">
    <source>
        <dbReference type="ARBA" id="ARBA00022617"/>
    </source>
</evidence>
<dbReference type="AlphaFoldDB" id="A0AAW2I7R7"/>
<evidence type="ECO:0000256" key="1">
    <source>
        <dbReference type="ARBA" id="ARBA00001971"/>
    </source>
</evidence>
<dbReference type="InterPro" id="IPR050196">
    <property type="entry name" value="Cytochrome_P450_Monoox"/>
</dbReference>
<reference evidence="16" key="1">
    <citation type="journal article" date="2024" name="Gigascience">
        <title>Chromosome-level genome of the poultry shaft louse Menopon gallinae provides insight into the host-switching and adaptive evolution of parasitic lice.</title>
        <authorList>
            <person name="Xu Y."/>
            <person name="Ma L."/>
            <person name="Liu S."/>
            <person name="Liang Y."/>
            <person name="Liu Q."/>
            <person name="He Z."/>
            <person name="Tian L."/>
            <person name="Duan Y."/>
            <person name="Cai W."/>
            <person name="Li H."/>
            <person name="Song F."/>
        </authorList>
    </citation>
    <scope>NUCLEOTIDE SEQUENCE</scope>
    <source>
        <strain evidence="16">Cailab_2023a</strain>
    </source>
</reference>
<protein>
    <recommendedName>
        <fullName evidence="17">Cytochrome P450</fullName>
    </recommendedName>
</protein>
<accession>A0AAW2I7R7</accession>
<dbReference type="InterPro" id="IPR001128">
    <property type="entry name" value="Cyt_P450"/>
</dbReference>
<dbReference type="InterPro" id="IPR017972">
    <property type="entry name" value="Cyt_P450_CS"/>
</dbReference>
<comment type="similarity">
    <text evidence="4 14">Belongs to the cytochrome P450 family.</text>
</comment>
<name>A0AAW2I7R7_9NEOP</name>
<evidence type="ECO:0000256" key="6">
    <source>
        <dbReference type="ARBA" id="ARBA00022723"/>
    </source>
</evidence>
<evidence type="ECO:0000256" key="7">
    <source>
        <dbReference type="ARBA" id="ARBA00022824"/>
    </source>
</evidence>
<dbReference type="PANTHER" id="PTHR24291">
    <property type="entry name" value="CYTOCHROME P450 FAMILY 4"/>
    <property type="match status" value="1"/>
</dbReference>
<keyword evidence="12 15" id="KW-0472">Membrane</keyword>
<keyword evidence="8" id="KW-0492">Microsome</keyword>
<evidence type="ECO:0000256" key="4">
    <source>
        <dbReference type="ARBA" id="ARBA00010617"/>
    </source>
</evidence>
<dbReference type="Gene3D" id="1.10.630.10">
    <property type="entry name" value="Cytochrome P450"/>
    <property type="match status" value="1"/>
</dbReference>
<organism evidence="16">
    <name type="scientific">Menopon gallinae</name>
    <name type="common">poultry shaft louse</name>
    <dbReference type="NCBI Taxonomy" id="328185"/>
    <lineage>
        <taxon>Eukaryota</taxon>
        <taxon>Metazoa</taxon>
        <taxon>Ecdysozoa</taxon>
        <taxon>Arthropoda</taxon>
        <taxon>Hexapoda</taxon>
        <taxon>Insecta</taxon>
        <taxon>Pterygota</taxon>
        <taxon>Neoptera</taxon>
        <taxon>Paraneoptera</taxon>
        <taxon>Psocodea</taxon>
        <taxon>Troctomorpha</taxon>
        <taxon>Phthiraptera</taxon>
        <taxon>Amblycera</taxon>
        <taxon>Menoponidae</taxon>
        <taxon>Menopon</taxon>
    </lineage>
</organism>
<dbReference type="PANTHER" id="PTHR24291:SF189">
    <property type="entry name" value="CYTOCHROME P450 4C3-RELATED"/>
    <property type="match status" value="1"/>
</dbReference>
<keyword evidence="6 13" id="KW-0479">Metal-binding</keyword>
<evidence type="ECO:0000313" key="16">
    <source>
        <dbReference type="EMBL" id="KAL0278412.1"/>
    </source>
</evidence>
<dbReference type="InterPro" id="IPR036396">
    <property type="entry name" value="Cyt_P450_sf"/>
</dbReference>
<evidence type="ECO:0000256" key="12">
    <source>
        <dbReference type="ARBA" id="ARBA00023136"/>
    </source>
</evidence>
<feature type="transmembrane region" description="Helical" evidence="15">
    <location>
        <begin position="16"/>
        <end position="34"/>
    </location>
</feature>
<evidence type="ECO:0000256" key="15">
    <source>
        <dbReference type="SAM" id="Phobius"/>
    </source>
</evidence>
<dbReference type="FunFam" id="1.10.630.10:FF:000182">
    <property type="entry name" value="Cytochrome P450 3A4"/>
    <property type="match status" value="1"/>
</dbReference>
<keyword evidence="5 13" id="KW-0349">Heme</keyword>
<keyword evidence="15" id="KW-1133">Transmembrane helix</keyword>
<comment type="caution">
    <text evidence="16">The sequence shown here is derived from an EMBL/GenBank/DDBJ whole genome shotgun (WGS) entry which is preliminary data.</text>
</comment>
<evidence type="ECO:0000256" key="2">
    <source>
        <dbReference type="ARBA" id="ARBA00004174"/>
    </source>
</evidence>
<keyword evidence="10 13" id="KW-0408">Iron</keyword>
<evidence type="ECO:0000256" key="13">
    <source>
        <dbReference type="PIRSR" id="PIRSR602401-1"/>
    </source>
</evidence>
<sequence length="516" mass="59685">MLNRIAENCKSWNVDYRTSILSFVVIILFLKLLFKDRRKELLSKIPGPQAFPIIGNLLQISKPREKLLSDVLDRCKTYGKLHAIWLGSTPVVGTNDPEYVQNILHTSKNLDKGFAYKFVRPFLGSGILVSNSQSWAIQRKMLTPAFHFQILDSFWGVFTEQGKILIQKLDEKAEAGEVFDVYNYIKYFALDVICETAMGVNVHAQKSIDLKYTQSVLRITAIVLERINKLWLHPNFIFNKTSLGKEHQMHLDITKDFVDNIIRERKKVRQQNGSAKNDEKKVDIRKRKLAFLDLLLETQAEGKYQLTDEEIREEVDNIVFAGHDTTTASITWAIYLIGLHRDVQENLYNEQKEIMGSDTQRPITQEDITKMNLLDRVIKESLRMYPSVPLISRVLEEDSKFGDYIIPKGTTVSVQIFALHRNPNIYPDPDKFDPDRFLPQNVERRHNYAFVPFSAGPRNCIGKRLALMEEKFVLSTLIRRYVIESVDKPTDIKLLPEVILRPHNGINITLKRRPDV</sequence>
<dbReference type="CDD" id="cd20628">
    <property type="entry name" value="CYP4"/>
    <property type="match status" value="1"/>
</dbReference>
<evidence type="ECO:0000256" key="11">
    <source>
        <dbReference type="ARBA" id="ARBA00023033"/>
    </source>
</evidence>
<keyword evidence="11 14" id="KW-0503">Monooxygenase</keyword>
<dbReference type="PROSITE" id="PS00086">
    <property type="entry name" value="CYTOCHROME_P450"/>
    <property type="match status" value="1"/>
</dbReference>
<dbReference type="GO" id="GO:0005506">
    <property type="term" value="F:iron ion binding"/>
    <property type="evidence" value="ECO:0007669"/>
    <property type="project" value="InterPro"/>
</dbReference>
<evidence type="ECO:0000256" key="3">
    <source>
        <dbReference type="ARBA" id="ARBA00004406"/>
    </source>
</evidence>
<dbReference type="GO" id="GO:0016705">
    <property type="term" value="F:oxidoreductase activity, acting on paired donors, with incorporation or reduction of molecular oxygen"/>
    <property type="evidence" value="ECO:0007669"/>
    <property type="project" value="InterPro"/>
</dbReference>
<dbReference type="InterPro" id="IPR002401">
    <property type="entry name" value="Cyt_P450_E_grp-I"/>
</dbReference>
<dbReference type="Pfam" id="PF00067">
    <property type="entry name" value="p450"/>
    <property type="match status" value="1"/>
</dbReference>
<dbReference type="GO" id="GO:0005789">
    <property type="term" value="C:endoplasmic reticulum membrane"/>
    <property type="evidence" value="ECO:0007669"/>
    <property type="project" value="UniProtKB-SubCell"/>
</dbReference>
<evidence type="ECO:0008006" key="17">
    <source>
        <dbReference type="Google" id="ProtNLM"/>
    </source>
</evidence>
<proteinExistence type="inferred from homology"/>
<evidence type="ECO:0000256" key="9">
    <source>
        <dbReference type="ARBA" id="ARBA00023002"/>
    </source>
</evidence>
<feature type="binding site" description="axial binding residue" evidence="13">
    <location>
        <position position="460"/>
    </location>
    <ligand>
        <name>heme</name>
        <dbReference type="ChEBI" id="CHEBI:30413"/>
    </ligand>
    <ligandPart>
        <name>Fe</name>
        <dbReference type="ChEBI" id="CHEBI:18248"/>
    </ligandPart>
</feature>
<dbReference type="PRINTS" id="PR00385">
    <property type="entry name" value="P450"/>
</dbReference>
<evidence type="ECO:0000256" key="14">
    <source>
        <dbReference type="RuleBase" id="RU000461"/>
    </source>
</evidence>
<comment type="cofactor">
    <cofactor evidence="1 13">
        <name>heme</name>
        <dbReference type="ChEBI" id="CHEBI:30413"/>
    </cofactor>
</comment>
<keyword evidence="7" id="KW-0256">Endoplasmic reticulum</keyword>
<evidence type="ECO:0000256" key="10">
    <source>
        <dbReference type="ARBA" id="ARBA00023004"/>
    </source>
</evidence>